<keyword evidence="2" id="KW-0812">Transmembrane</keyword>
<evidence type="ECO:0000313" key="5">
    <source>
        <dbReference type="Proteomes" id="UP001596504"/>
    </source>
</evidence>
<feature type="region of interest" description="Disordered" evidence="1">
    <location>
        <begin position="387"/>
        <end position="406"/>
    </location>
</feature>
<feature type="chain" id="PRO_5045103529" evidence="3">
    <location>
        <begin position="25"/>
        <end position="451"/>
    </location>
</feature>
<evidence type="ECO:0000313" key="4">
    <source>
        <dbReference type="EMBL" id="MFC7341098.1"/>
    </source>
</evidence>
<evidence type="ECO:0000256" key="3">
    <source>
        <dbReference type="SAM" id="SignalP"/>
    </source>
</evidence>
<organism evidence="4 5">
    <name type="scientific">Saccharopolyspora griseoalba</name>
    <dbReference type="NCBI Taxonomy" id="1431848"/>
    <lineage>
        <taxon>Bacteria</taxon>
        <taxon>Bacillati</taxon>
        <taxon>Actinomycetota</taxon>
        <taxon>Actinomycetes</taxon>
        <taxon>Pseudonocardiales</taxon>
        <taxon>Pseudonocardiaceae</taxon>
        <taxon>Saccharopolyspora</taxon>
    </lineage>
</organism>
<proteinExistence type="predicted"/>
<dbReference type="Proteomes" id="UP001596504">
    <property type="component" value="Unassembled WGS sequence"/>
</dbReference>
<gene>
    <name evidence="4" type="ORF">ACFQRI_06705</name>
</gene>
<feature type="compositionally biased region" description="Pro residues" evidence="1">
    <location>
        <begin position="34"/>
        <end position="45"/>
    </location>
</feature>
<protein>
    <submittedName>
        <fullName evidence="4">Uncharacterized protein</fullName>
    </submittedName>
</protein>
<accession>A0ABW2LIB1</accession>
<dbReference type="EMBL" id="JBHTCJ010000003">
    <property type="protein sequence ID" value="MFC7341098.1"/>
    <property type="molecule type" value="Genomic_DNA"/>
</dbReference>
<keyword evidence="3" id="KW-0732">Signal</keyword>
<feature type="transmembrane region" description="Helical" evidence="2">
    <location>
        <begin position="428"/>
        <end position="446"/>
    </location>
</feature>
<name>A0ABW2LIB1_9PSEU</name>
<feature type="signal peptide" evidence="3">
    <location>
        <begin position="1"/>
        <end position="24"/>
    </location>
</feature>
<sequence>MRVLRRLSACAAVTLALAGLSAPAALGQSEMPTTPRPHPVDPDQPPGRAFPDFPRPVRGQAGTMLGIVRLLPKTVPGDSIYNNPEFEKLLPEQSALEAGLGRAVAQVDSESYFAHEHAKADASPFGVAINGNVPQPPGGLSQTALPDHAEPTTSSLAPPENPGDRAVRLSGLDGSVHARWGDRTGPCVSDQLSDARYSLGQGSAVNGLPGGMGDSLLQVPALAEAHSNVSLTPVDGLPGKAVRSTSELELSQVKLFAGSPQEVTVEVVSAPELIATSTGSEDTSTVEYTAPVLRVTQGGEELGTIDAANPAMDIPVPGPEPRVLDAGVIKLSLGAMQQHKNGNEISASARLFNLDLLSGKAVGLPTLAQISFGEQVVRAVAPENGVDCSAPPPATGGSGDGHQAAPAGWIDPDDRQLALTGAYHVVPLFWAGTALLLIGSVLVAALPRRKS</sequence>
<keyword evidence="2" id="KW-1133">Transmembrane helix</keyword>
<evidence type="ECO:0000256" key="1">
    <source>
        <dbReference type="SAM" id="MobiDB-lite"/>
    </source>
</evidence>
<comment type="caution">
    <text evidence="4">The sequence shown here is derived from an EMBL/GenBank/DDBJ whole genome shotgun (WGS) entry which is preliminary data.</text>
</comment>
<evidence type="ECO:0000256" key="2">
    <source>
        <dbReference type="SAM" id="Phobius"/>
    </source>
</evidence>
<reference evidence="5" key="1">
    <citation type="journal article" date="2019" name="Int. J. Syst. Evol. Microbiol.">
        <title>The Global Catalogue of Microorganisms (GCM) 10K type strain sequencing project: providing services to taxonomists for standard genome sequencing and annotation.</title>
        <authorList>
            <consortium name="The Broad Institute Genomics Platform"/>
            <consortium name="The Broad Institute Genome Sequencing Center for Infectious Disease"/>
            <person name="Wu L."/>
            <person name="Ma J."/>
        </authorList>
    </citation>
    <scope>NUCLEOTIDE SEQUENCE [LARGE SCALE GENOMIC DNA]</scope>
    <source>
        <strain evidence="5">WLHS5</strain>
    </source>
</reference>
<feature type="region of interest" description="Disordered" evidence="1">
    <location>
        <begin position="131"/>
        <end position="165"/>
    </location>
</feature>
<feature type="region of interest" description="Disordered" evidence="1">
    <location>
        <begin position="27"/>
        <end position="53"/>
    </location>
</feature>
<dbReference type="RefSeq" id="WP_380665628.1">
    <property type="nucleotide sequence ID" value="NZ_JBHTCJ010000003.1"/>
</dbReference>
<keyword evidence="2" id="KW-0472">Membrane</keyword>
<keyword evidence="5" id="KW-1185">Reference proteome</keyword>